<accession>A0A3S0XGL1</accession>
<evidence type="ECO:0000256" key="2">
    <source>
        <dbReference type="ARBA" id="ARBA00022643"/>
    </source>
</evidence>
<reference evidence="8 9" key="1">
    <citation type="submission" date="2018-12" db="EMBL/GenBank/DDBJ databases">
        <title>The genome sequences of Variovorax guangxiensis DSM 27352.</title>
        <authorList>
            <person name="Gao J."/>
            <person name="Sun J."/>
        </authorList>
    </citation>
    <scope>NUCLEOTIDE SEQUENCE [LARGE SCALE GENOMIC DNA]</scope>
    <source>
        <strain evidence="8 9">DSM 27352</strain>
    </source>
</reference>
<dbReference type="SUPFAM" id="SSF52218">
    <property type="entry name" value="Flavoproteins"/>
    <property type="match status" value="1"/>
</dbReference>
<protein>
    <recommendedName>
        <fullName evidence="6">FMN dependent NADH:quinone oxidoreductase</fullName>
        <ecNumber evidence="6">1.6.5.-</ecNumber>
    </recommendedName>
    <alternativeName>
        <fullName evidence="6">Azo-dye reductase</fullName>
    </alternativeName>
    <alternativeName>
        <fullName evidence="6">FMN-dependent NADH-azo compound oxidoreductase</fullName>
    </alternativeName>
    <alternativeName>
        <fullName evidence="6">FMN-dependent NADH-azoreductase</fullName>
        <ecNumber evidence="6">1.7.1.17</ecNumber>
    </alternativeName>
</protein>
<dbReference type="InterPro" id="IPR050104">
    <property type="entry name" value="FMN-dep_NADH:Q_OxRdtase_AzoR1"/>
</dbReference>
<dbReference type="OrthoDB" id="9787136at2"/>
<keyword evidence="4 6" id="KW-0520">NAD</keyword>
<dbReference type="PANTHER" id="PTHR43741:SF4">
    <property type="entry name" value="FMN-DEPENDENT NADH:QUINONE OXIDOREDUCTASE"/>
    <property type="match status" value="1"/>
</dbReference>
<dbReference type="GO" id="GO:0010181">
    <property type="term" value="F:FMN binding"/>
    <property type="evidence" value="ECO:0007669"/>
    <property type="project" value="UniProtKB-UniRule"/>
</dbReference>
<evidence type="ECO:0000313" key="9">
    <source>
        <dbReference type="Proteomes" id="UP000281118"/>
    </source>
</evidence>
<comment type="similarity">
    <text evidence="6">Belongs to the azoreductase type 1 family.</text>
</comment>
<dbReference type="EMBL" id="RXFT01000008">
    <property type="protein sequence ID" value="RUR69415.1"/>
    <property type="molecule type" value="Genomic_DNA"/>
</dbReference>
<dbReference type="RefSeq" id="WP_126023507.1">
    <property type="nucleotide sequence ID" value="NZ_RXFT01000008.1"/>
</dbReference>
<evidence type="ECO:0000256" key="1">
    <source>
        <dbReference type="ARBA" id="ARBA00022630"/>
    </source>
</evidence>
<dbReference type="EC" id="1.7.1.17" evidence="6"/>
<dbReference type="HAMAP" id="MF_01216">
    <property type="entry name" value="Azoreductase_type1"/>
    <property type="match status" value="1"/>
</dbReference>
<dbReference type="GO" id="GO:0016655">
    <property type="term" value="F:oxidoreductase activity, acting on NAD(P)H, quinone or similar compound as acceptor"/>
    <property type="evidence" value="ECO:0007669"/>
    <property type="project" value="InterPro"/>
</dbReference>
<dbReference type="GO" id="GO:0009055">
    <property type="term" value="F:electron transfer activity"/>
    <property type="evidence" value="ECO:0007669"/>
    <property type="project" value="UniProtKB-UniRule"/>
</dbReference>
<evidence type="ECO:0000259" key="7">
    <source>
        <dbReference type="Pfam" id="PF02525"/>
    </source>
</evidence>
<evidence type="ECO:0000256" key="4">
    <source>
        <dbReference type="ARBA" id="ARBA00023027"/>
    </source>
</evidence>
<dbReference type="InterPro" id="IPR029039">
    <property type="entry name" value="Flavoprotein-like_sf"/>
</dbReference>
<sequence length="208" mass="22155">MQVLHLDSSILGDASGSRALSASIVSAIRTHNPDANVVYRDLVLDAIPHLDGPIASGFRDLSIASDDPLVAREHARSDALVHELQGSDVIVVGAPMYNFSVATQLKAWIDRVMQPGKTFKYTPAGPVGLAGGKRVIVASTRGGVYTAGPMAALDFQETYLKAAFGFIGITDVHYLRAESMSRGPDIRARAMEDARAGVLRVVDAALRD</sequence>
<comment type="catalytic activity">
    <reaction evidence="5">
        <text>N,N-dimethyl-1,4-phenylenediamine + anthranilate + 2 NAD(+) = 2-(4-dimethylaminophenyl)diazenylbenzoate + 2 NADH + 2 H(+)</text>
        <dbReference type="Rhea" id="RHEA:55872"/>
        <dbReference type="ChEBI" id="CHEBI:15378"/>
        <dbReference type="ChEBI" id="CHEBI:15783"/>
        <dbReference type="ChEBI" id="CHEBI:16567"/>
        <dbReference type="ChEBI" id="CHEBI:57540"/>
        <dbReference type="ChEBI" id="CHEBI:57945"/>
        <dbReference type="ChEBI" id="CHEBI:71579"/>
        <dbReference type="EC" id="1.7.1.17"/>
    </reaction>
    <physiologicalReaction direction="right-to-left" evidence="5">
        <dbReference type="Rhea" id="RHEA:55874"/>
    </physiologicalReaction>
</comment>
<name>A0A3S0XGL1_9BURK</name>
<comment type="function">
    <text evidence="6">Quinone reductase that provides resistance to thiol-specific stress caused by electrophilic quinones.</text>
</comment>
<dbReference type="Proteomes" id="UP000281118">
    <property type="component" value="Unassembled WGS sequence"/>
</dbReference>
<dbReference type="InterPro" id="IPR003680">
    <property type="entry name" value="Flavodoxin_fold"/>
</dbReference>
<dbReference type="AlphaFoldDB" id="A0A3S0XGL1"/>
<feature type="binding site" evidence="6">
    <location>
        <begin position="15"/>
        <end position="17"/>
    </location>
    <ligand>
        <name>FMN</name>
        <dbReference type="ChEBI" id="CHEBI:58210"/>
    </ligand>
</feature>
<dbReference type="PANTHER" id="PTHR43741">
    <property type="entry name" value="FMN-DEPENDENT NADH-AZOREDUCTASE 1"/>
    <property type="match status" value="1"/>
</dbReference>
<keyword evidence="3 6" id="KW-0560">Oxidoreductase</keyword>
<comment type="caution">
    <text evidence="8">The sequence shown here is derived from an EMBL/GenBank/DDBJ whole genome shotgun (WGS) entry which is preliminary data.</text>
</comment>
<keyword evidence="2 6" id="KW-0288">FMN</keyword>
<evidence type="ECO:0000256" key="5">
    <source>
        <dbReference type="ARBA" id="ARBA00048542"/>
    </source>
</evidence>
<dbReference type="InterPro" id="IPR023048">
    <property type="entry name" value="NADH:quinone_OxRdtase_FMN_depd"/>
</dbReference>
<dbReference type="GO" id="GO:0016652">
    <property type="term" value="F:oxidoreductase activity, acting on NAD(P)H as acceptor"/>
    <property type="evidence" value="ECO:0007669"/>
    <property type="project" value="UniProtKB-UniRule"/>
</dbReference>
<feature type="binding site" evidence="6">
    <location>
        <begin position="140"/>
        <end position="143"/>
    </location>
    <ligand>
        <name>FMN</name>
        <dbReference type="ChEBI" id="CHEBI:58210"/>
    </ligand>
</feature>
<feature type="binding site" evidence="6">
    <location>
        <position position="9"/>
    </location>
    <ligand>
        <name>FMN</name>
        <dbReference type="ChEBI" id="CHEBI:58210"/>
    </ligand>
</feature>
<keyword evidence="1 6" id="KW-0285">Flavoprotein</keyword>
<comment type="catalytic activity">
    <reaction evidence="6">
        <text>2 a quinone + NADH + H(+) = 2 a 1,4-benzosemiquinone + NAD(+)</text>
        <dbReference type="Rhea" id="RHEA:65952"/>
        <dbReference type="ChEBI" id="CHEBI:15378"/>
        <dbReference type="ChEBI" id="CHEBI:57540"/>
        <dbReference type="ChEBI" id="CHEBI:57945"/>
        <dbReference type="ChEBI" id="CHEBI:132124"/>
        <dbReference type="ChEBI" id="CHEBI:134225"/>
    </reaction>
</comment>
<dbReference type="EC" id="1.6.5.-" evidence="6"/>
<proteinExistence type="inferred from homology"/>
<evidence type="ECO:0000313" key="8">
    <source>
        <dbReference type="EMBL" id="RUR69415.1"/>
    </source>
</evidence>
<feature type="binding site" evidence="6">
    <location>
        <begin position="96"/>
        <end position="99"/>
    </location>
    <ligand>
        <name>FMN</name>
        <dbReference type="ChEBI" id="CHEBI:58210"/>
    </ligand>
</feature>
<organism evidence="8 9">
    <name type="scientific">Variovorax guangxiensis</name>
    <dbReference type="NCBI Taxonomy" id="1775474"/>
    <lineage>
        <taxon>Bacteria</taxon>
        <taxon>Pseudomonadati</taxon>
        <taxon>Pseudomonadota</taxon>
        <taxon>Betaproteobacteria</taxon>
        <taxon>Burkholderiales</taxon>
        <taxon>Comamonadaceae</taxon>
        <taxon>Variovorax</taxon>
    </lineage>
</organism>
<dbReference type="Gene3D" id="3.40.50.360">
    <property type="match status" value="1"/>
</dbReference>
<comment type="function">
    <text evidence="6">Also exhibits azoreductase activity. Catalyzes the reductive cleavage of the azo bond in aromatic azo compounds to the corresponding amines.</text>
</comment>
<dbReference type="Pfam" id="PF02525">
    <property type="entry name" value="Flavodoxin_2"/>
    <property type="match status" value="1"/>
</dbReference>
<comment type="subunit">
    <text evidence="6">Homodimer.</text>
</comment>
<comment type="cofactor">
    <cofactor evidence="6">
        <name>FMN</name>
        <dbReference type="ChEBI" id="CHEBI:58210"/>
    </cofactor>
    <text evidence="6">Binds 1 FMN per subunit.</text>
</comment>
<feature type="domain" description="Flavodoxin-like fold" evidence="7">
    <location>
        <begin position="1"/>
        <end position="198"/>
    </location>
</feature>
<evidence type="ECO:0000256" key="3">
    <source>
        <dbReference type="ARBA" id="ARBA00023002"/>
    </source>
</evidence>
<gene>
    <name evidence="6" type="primary">azoR</name>
    <name evidence="8" type="ORF">EJP67_20370</name>
</gene>
<evidence type="ECO:0000256" key="6">
    <source>
        <dbReference type="HAMAP-Rule" id="MF_01216"/>
    </source>
</evidence>